<dbReference type="InterPro" id="IPR050239">
    <property type="entry name" value="Sigma-70_RNA_pol_init_factors"/>
</dbReference>
<dbReference type="InterPro" id="IPR007630">
    <property type="entry name" value="RNA_pol_sigma70_r4"/>
</dbReference>
<dbReference type="AlphaFoldDB" id="R7QJX2"/>
<dbReference type="InterPro" id="IPR000943">
    <property type="entry name" value="RNA_pol_sigma70"/>
</dbReference>
<dbReference type="FunFam" id="1.10.601.10:FF:000001">
    <property type="entry name" value="RNA polymerase sigma factor SigA"/>
    <property type="match status" value="1"/>
</dbReference>
<dbReference type="SUPFAM" id="SSF88659">
    <property type="entry name" value="Sigma3 and sigma4 domains of RNA polymerase sigma factors"/>
    <property type="match status" value="2"/>
</dbReference>
<dbReference type="EMBL" id="HG001867">
    <property type="protein sequence ID" value="CDF37776.1"/>
    <property type="molecule type" value="Genomic_DNA"/>
</dbReference>
<evidence type="ECO:0000256" key="6">
    <source>
        <dbReference type="SAM" id="MobiDB-lite"/>
    </source>
</evidence>
<dbReference type="Gene3D" id="1.10.601.10">
    <property type="entry name" value="RNA Polymerase Primary Sigma Factor"/>
    <property type="match status" value="1"/>
</dbReference>
<evidence type="ECO:0000256" key="5">
    <source>
        <dbReference type="ARBA" id="ARBA00023163"/>
    </source>
</evidence>
<dbReference type="InterPro" id="IPR013325">
    <property type="entry name" value="RNA_pol_sigma_r2"/>
</dbReference>
<evidence type="ECO:0000256" key="3">
    <source>
        <dbReference type="ARBA" id="ARBA00023082"/>
    </source>
</evidence>
<dbReference type="PRINTS" id="PR00046">
    <property type="entry name" value="SIGMA70FCT"/>
</dbReference>
<proteinExistence type="inferred from homology"/>
<dbReference type="Pfam" id="PF04539">
    <property type="entry name" value="Sigma70_r3"/>
    <property type="match status" value="1"/>
</dbReference>
<feature type="region of interest" description="Disordered" evidence="6">
    <location>
        <begin position="88"/>
        <end position="116"/>
    </location>
</feature>
<feature type="compositionally biased region" description="Low complexity" evidence="6">
    <location>
        <begin position="52"/>
        <end position="63"/>
    </location>
</feature>
<feature type="domain" description="RNA polymerase sigma-70" evidence="7">
    <location>
        <begin position="463"/>
        <end position="489"/>
    </location>
</feature>
<accession>R7QJX2</accession>
<dbReference type="Gene3D" id="1.10.10.10">
    <property type="entry name" value="Winged helix-like DNA-binding domain superfamily/Winged helix DNA-binding domain"/>
    <property type="match status" value="2"/>
</dbReference>
<evidence type="ECO:0000256" key="1">
    <source>
        <dbReference type="ARBA" id="ARBA00007788"/>
    </source>
</evidence>
<organism evidence="8 9">
    <name type="scientific">Chondrus crispus</name>
    <name type="common">Carrageen Irish moss</name>
    <name type="synonym">Polymorpha crispa</name>
    <dbReference type="NCBI Taxonomy" id="2769"/>
    <lineage>
        <taxon>Eukaryota</taxon>
        <taxon>Rhodophyta</taxon>
        <taxon>Florideophyceae</taxon>
        <taxon>Rhodymeniophycidae</taxon>
        <taxon>Gigartinales</taxon>
        <taxon>Gigartinaceae</taxon>
        <taxon>Chondrus</taxon>
    </lineage>
</organism>
<sequence length="506" mass="57140">MYSTPTFIAAAPALPHRRPHPFHRDPPRMIAAPKRRGRPSAKRAQLPRTKRTTSSSPSQQASMDLVLPADDEAAALARLEKHPHLLIDSTLPEPDALPKINAKRKRAPPGERTDTLATSTVDQTIAVSVSDLVEADLLSVVKPASKSKPSAETSDPVAVPKKPKRASKKKASAKKAEPDILKRNAMPTLADNTVRWYLQLIGGDRLLRAEEEVTLGRQIRDLMQWQRMFVELADSIGRQPSTNEWAQYMGMDETDFATRLLHAKRAKDRMIVCNLRLVVSIAKRYMNRGMPLSDLIQEGTLGLIRACEKFDAERGFKFSTYATWWVRQAVTRSIADQSRTIRLPVHLYDTILAIRRATKFLTNELGRPPLEQEIADYCKITVEKLRATRVNMQSALPLDCPLSSSDDALTLSDVIESDEESPEDRVESSLLRDDLEHVVNSLTPRERDVVRMRYGLDDGRAKTLEEIGRAFDVTKERVRQIESKALRKLRHPYRSAILREYTPPNL</sequence>
<dbReference type="Pfam" id="PF00140">
    <property type="entry name" value="Sigma70_r1_2"/>
    <property type="match status" value="1"/>
</dbReference>
<dbReference type="GeneID" id="17325365"/>
<dbReference type="InterPro" id="IPR036388">
    <property type="entry name" value="WH-like_DNA-bd_sf"/>
</dbReference>
<dbReference type="InterPro" id="IPR013324">
    <property type="entry name" value="RNA_pol_sigma_r3/r4-like"/>
</dbReference>
<dbReference type="STRING" id="2769.R7QJX2"/>
<name>R7QJX2_CHOCR</name>
<feature type="region of interest" description="Disordered" evidence="6">
    <location>
        <begin position="143"/>
        <end position="176"/>
    </location>
</feature>
<dbReference type="NCBIfam" id="TIGR02937">
    <property type="entry name" value="sigma70-ECF"/>
    <property type="match status" value="1"/>
</dbReference>
<evidence type="ECO:0000259" key="7">
    <source>
        <dbReference type="PROSITE" id="PS00716"/>
    </source>
</evidence>
<evidence type="ECO:0000256" key="2">
    <source>
        <dbReference type="ARBA" id="ARBA00023015"/>
    </source>
</evidence>
<dbReference type="PROSITE" id="PS00716">
    <property type="entry name" value="SIGMA70_2"/>
    <property type="match status" value="1"/>
</dbReference>
<keyword evidence="9" id="KW-1185">Reference proteome</keyword>
<dbReference type="Proteomes" id="UP000012073">
    <property type="component" value="Unassembled WGS sequence"/>
</dbReference>
<evidence type="ECO:0000313" key="9">
    <source>
        <dbReference type="Proteomes" id="UP000012073"/>
    </source>
</evidence>
<feature type="compositionally biased region" description="Basic residues" evidence="6">
    <location>
        <begin position="161"/>
        <end position="173"/>
    </location>
</feature>
<dbReference type="InterPro" id="IPR014284">
    <property type="entry name" value="RNA_pol_sigma-70_dom"/>
</dbReference>
<feature type="region of interest" description="Disordered" evidence="6">
    <location>
        <begin position="1"/>
        <end position="63"/>
    </location>
</feature>
<dbReference type="PANTHER" id="PTHR30603:SF60">
    <property type="entry name" value="RNA POLYMERASE SIGMA FACTOR RPOD"/>
    <property type="match status" value="1"/>
</dbReference>
<dbReference type="GO" id="GO:0016987">
    <property type="term" value="F:sigma factor activity"/>
    <property type="evidence" value="ECO:0007669"/>
    <property type="project" value="UniProtKB-KW"/>
</dbReference>
<keyword evidence="5" id="KW-0804">Transcription</keyword>
<evidence type="ECO:0000313" key="8">
    <source>
        <dbReference type="EMBL" id="CDF37776.1"/>
    </source>
</evidence>
<reference evidence="9" key="1">
    <citation type="journal article" date="2013" name="Proc. Natl. Acad. Sci. U.S.A.">
        <title>Genome structure and metabolic features in the red seaweed Chondrus crispus shed light on evolution of the Archaeplastida.</title>
        <authorList>
            <person name="Collen J."/>
            <person name="Porcel B."/>
            <person name="Carre W."/>
            <person name="Ball S.G."/>
            <person name="Chaparro C."/>
            <person name="Tonon T."/>
            <person name="Barbeyron T."/>
            <person name="Michel G."/>
            <person name="Noel B."/>
            <person name="Valentin K."/>
            <person name="Elias M."/>
            <person name="Artiguenave F."/>
            <person name="Arun A."/>
            <person name="Aury J.M."/>
            <person name="Barbosa-Neto J.F."/>
            <person name="Bothwell J.H."/>
            <person name="Bouget F.Y."/>
            <person name="Brillet L."/>
            <person name="Cabello-Hurtado F."/>
            <person name="Capella-Gutierrez S."/>
            <person name="Charrier B."/>
            <person name="Cladiere L."/>
            <person name="Cock J.M."/>
            <person name="Coelho S.M."/>
            <person name="Colleoni C."/>
            <person name="Czjzek M."/>
            <person name="Da Silva C."/>
            <person name="Delage L."/>
            <person name="Denoeud F."/>
            <person name="Deschamps P."/>
            <person name="Dittami S.M."/>
            <person name="Gabaldon T."/>
            <person name="Gachon C.M."/>
            <person name="Groisillier A."/>
            <person name="Herve C."/>
            <person name="Jabbari K."/>
            <person name="Katinka M."/>
            <person name="Kloareg B."/>
            <person name="Kowalczyk N."/>
            <person name="Labadie K."/>
            <person name="Leblanc C."/>
            <person name="Lopez P.J."/>
            <person name="McLachlan D.H."/>
            <person name="Meslet-Cladiere L."/>
            <person name="Moustafa A."/>
            <person name="Nehr Z."/>
            <person name="Nyvall Collen P."/>
            <person name="Panaud O."/>
            <person name="Partensky F."/>
            <person name="Poulain J."/>
            <person name="Rensing S.A."/>
            <person name="Rousvoal S."/>
            <person name="Samson G."/>
            <person name="Symeonidi A."/>
            <person name="Weissenbach J."/>
            <person name="Zambounis A."/>
            <person name="Wincker P."/>
            <person name="Boyen C."/>
        </authorList>
    </citation>
    <scope>NUCLEOTIDE SEQUENCE [LARGE SCALE GENOMIC DNA]</scope>
    <source>
        <strain evidence="9">cv. Stackhouse</strain>
    </source>
</reference>
<keyword evidence="4" id="KW-0238">DNA-binding</keyword>
<dbReference type="GO" id="GO:0006352">
    <property type="term" value="P:DNA-templated transcription initiation"/>
    <property type="evidence" value="ECO:0007669"/>
    <property type="project" value="InterPro"/>
</dbReference>
<dbReference type="CDD" id="cd06171">
    <property type="entry name" value="Sigma70_r4"/>
    <property type="match status" value="1"/>
</dbReference>
<dbReference type="PANTHER" id="PTHR30603">
    <property type="entry name" value="RNA POLYMERASE SIGMA FACTOR RPO"/>
    <property type="match status" value="1"/>
</dbReference>
<dbReference type="SUPFAM" id="SSF88946">
    <property type="entry name" value="Sigma2 domain of RNA polymerase sigma factors"/>
    <property type="match status" value="1"/>
</dbReference>
<dbReference type="InterPro" id="IPR007624">
    <property type="entry name" value="RNA_pol_sigma70_r3"/>
</dbReference>
<protein>
    <recommendedName>
        <fullName evidence="7">RNA polymerase sigma-70 domain-containing protein</fullName>
    </recommendedName>
</protein>
<dbReference type="GO" id="GO:0003677">
    <property type="term" value="F:DNA binding"/>
    <property type="evidence" value="ECO:0007669"/>
    <property type="project" value="UniProtKB-KW"/>
</dbReference>
<dbReference type="InterPro" id="IPR007627">
    <property type="entry name" value="RNA_pol_sigma70_r2"/>
</dbReference>
<comment type="similarity">
    <text evidence="1">Belongs to the sigma-70 factor family.</text>
</comment>
<dbReference type="PhylomeDB" id="R7QJX2"/>
<evidence type="ECO:0000256" key="4">
    <source>
        <dbReference type="ARBA" id="ARBA00023125"/>
    </source>
</evidence>
<dbReference type="Pfam" id="PF04542">
    <property type="entry name" value="Sigma70_r2"/>
    <property type="match status" value="1"/>
</dbReference>
<dbReference type="Gramene" id="CDF37776">
    <property type="protein sequence ID" value="CDF37776"/>
    <property type="gene ID" value="CHC_T00005988001"/>
</dbReference>
<keyword evidence="2" id="KW-0805">Transcription regulation</keyword>
<dbReference type="KEGG" id="ccp:CHC_T00005988001"/>
<dbReference type="RefSeq" id="XP_005717647.1">
    <property type="nucleotide sequence ID" value="XM_005717590.1"/>
</dbReference>
<gene>
    <name evidence="8" type="ORF">CHC_T00005988001</name>
</gene>
<dbReference type="OrthoDB" id="206108at2759"/>
<dbReference type="InterPro" id="IPR009042">
    <property type="entry name" value="RNA_pol_sigma70_r1_2"/>
</dbReference>
<keyword evidence="3" id="KW-0731">Sigma factor</keyword>
<dbReference type="Pfam" id="PF04545">
    <property type="entry name" value="Sigma70_r4"/>
    <property type="match status" value="1"/>
</dbReference>